<dbReference type="GO" id="GO:0005992">
    <property type="term" value="P:trehalose biosynthetic process"/>
    <property type="evidence" value="ECO:0007669"/>
    <property type="project" value="InterPro"/>
</dbReference>
<dbReference type="PANTHER" id="PTHR10788:SF14">
    <property type="entry name" value="ALPHA,ALPHA-TREHALOSE-PHOSPHATE SYNTHASE [UDP-FORMING] 9-RELATED"/>
    <property type="match status" value="1"/>
</dbReference>
<dbReference type="CDD" id="cd01627">
    <property type="entry name" value="HAD_TPP"/>
    <property type="match status" value="1"/>
</dbReference>
<dbReference type="NCBIfam" id="TIGR01484">
    <property type="entry name" value="HAD-SF-IIB"/>
    <property type="match status" value="1"/>
</dbReference>
<dbReference type="FunFam" id="3.40.50.1000:FF:000052">
    <property type="entry name" value="Alpha,alpha-trehalose-phosphate synthase [UDP-forming] 6"/>
    <property type="match status" value="1"/>
</dbReference>
<dbReference type="PANTHER" id="PTHR10788">
    <property type="entry name" value="TREHALOSE-6-PHOSPHATE SYNTHASE"/>
    <property type="match status" value="1"/>
</dbReference>
<reference evidence="9 10" key="1">
    <citation type="journal article" date="2021" name="Nat. Commun.">
        <title>Incipient diploidization of the medicinal plant Perilla within 10,000 years.</title>
        <authorList>
            <person name="Zhang Y."/>
            <person name="Shen Q."/>
            <person name="Leng L."/>
            <person name="Zhang D."/>
            <person name="Chen S."/>
            <person name="Shi Y."/>
            <person name="Ning Z."/>
            <person name="Chen S."/>
        </authorList>
    </citation>
    <scope>NUCLEOTIDE SEQUENCE [LARGE SCALE GENOMIC DNA]</scope>
    <source>
        <strain evidence="10">cv. PC099</strain>
    </source>
</reference>
<dbReference type="Gene3D" id="3.40.50.1000">
    <property type="entry name" value="HAD superfamily/HAD-like"/>
    <property type="match status" value="2"/>
</dbReference>
<comment type="similarity">
    <text evidence="1">In the N-terminal section; belongs to the glycosyltransferase 20 family.</text>
</comment>
<dbReference type="FunFam" id="3.40.50.2000:FF:000010">
    <property type="entry name" value="Alpha,alpha-trehalose-phosphate synthase"/>
    <property type="match status" value="1"/>
</dbReference>
<dbReference type="FunFam" id="3.40.50.1000:FF:000054">
    <property type="entry name" value="alpha,alpha-trehalose-phosphate synthase [UDP-forming] 6"/>
    <property type="match status" value="1"/>
</dbReference>
<evidence type="ECO:0000256" key="6">
    <source>
        <dbReference type="ARBA" id="ARBA00022679"/>
    </source>
</evidence>
<organism evidence="9 10">
    <name type="scientific">Perilla frutescens var. hirtella</name>
    <name type="common">Perilla citriodora</name>
    <name type="synonym">Perilla setoyensis</name>
    <dbReference type="NCBI Taxonomy" id="608512"/>
    <lineage>
        <taxon>Eukaryota</taxon>
        <taxon>Viridiplantae</taxon>
        <taxon>Streptophyta</taxon>
        <taxon>Embryophyta</taxon>
        <taxon>Tracheophyta</taxon>
        <taxon>Spermatophyta</taxon>
        <taxon>Magnoliopsida</taxon>
        <taxon>eudicotyledons</taxon>
        <taxon>Gunneridae</taxon>
        <taxon>Pentapetalae</taxon>
        <taxon>asterids</taxon>
        <taxon>lamiids</taxon>
        <taxon>Lamiales</taxon>
        <taxon>Lamiaceae</taxon>
        <taxon>Nepetoideae</taxon>
        <taxon>Elsholtzieae</taxon>
        <taxon>Perilla</taxon>
    </lineage>
</organism>
<dbReference type="EMBL" id="SDAM02000161">
    <property type="protein sequence ID" value="KAH6826753.1"/>
    <property type="molecule type" value="Genomic_DNA"/>
</dbReference>
<accession>A0AAD4J3Y7</accession>
<dbReference type="InterPro" id="IPR023214">
    <property type="entry name" value="HAD_sf"/>
</dbReference>
<dbReference type="SUPFAM" id="SSF56784">
    <property type="entry name" value="HAD-like"/>
    <property type="match status" value="1"/>
</dbReference>
<evidence type="ECO:0000256" key="8">
    <source>
        <dbReference type="SAM" id="MobiDB-lite"/>
    </source>
</evidence>
<evidence type="ECO:0000256" key="4">
    <source>
        <dbReference type="ARBA" id="ARBA00022553"/>
    </source>
</evidence>
<evidence type="ECO:0000256" key="2">
    <source>
        <dbReference type="ARBA" id="ARBA00006330"/>
    </source>
</evidence>
<dbReference type="SUPFAM" id="SSF53756">
    <property type="entry name" value="UDP-Glycosyltransferase/glycogen phosphorylase"/>
    <property type="match status" value="1"/>
</dbReference>
<feature type="region of interest" description="Disordered" evidence="8">
    <location>
        <begin position="35"/>
        <end position="56"/>
    </location>
</feature>
<evidence type="ECO:0000256" key="1">
    <source>
        <dbReference type="ARBA" id="ARBA00005409"/>
    </source>
</evidence>
<dbReference type="GO" id="GO:0005829">
    <property type="term" value="C:cytosol"/>
    <property type="evidence" value="ECO:0007669"/>
    <property type="project" value="TreeGrafter"/>
</dbReference>
<keyword evidence="10" id="KW-1185">Reference proteome</keyword>
<dbReference type="NCBIfam" id="TIGR00685">
    <property type="entry name" value="T6PP"/>
    <property type="match status" value="1"/>
</dbReference>
<dbReference type="CDD" id="cd03788">
    <property type="entry name" value="GT20_TPS"/>
    <property type="match status" value="1"/>
</dbReference>
<evidence type="ECO:0000313" key="10">
    <source>
        <dbReference type="Proteomes" id="UP001190926"/>
    </source>
</evidence>
<sequence>MMASRSCGNFFDLASGELPDVPRTPRGLPRVMTIPGIISDGNGSSDADSDSTSSVSRERKIIVTNMLPLLAQKDNGTGKWRFSLDEDSLYLQMKDGFLPDTEVIYVGSLKVEIEANEQEEIAQKLLDEFNCVPTFLPSDIQKKFYYGFCKQQLWPLFHYMLPMCPDHGERFDRQLWQAYVSANKIFADKVMEIANPEDDFIWIHDYHLMVLPTFLRKRYNRVKLGFFLHSPFPSSEIYRTLPVRDEILKGLLNSDLIGFHTFDYARHFLSCCGRMLGLDYESKRGHIGLDYFGRTVYIKILPVGIHMGRLESVLNLRSTGNKVRELQEQFNGKKVILGVDDMDIFKGISLKLLAFEQLLLQHRELQGKLVLVQIVNPARSAGKDVQEIKRETYLTAKRINEVYGCVDYVPVILIDRSAPRYEKTAYYAVAECCIVNAVRDGMNLVPYKYIVCRQGSSVMDQVTGVKPEAPRTSTLVVSEFIGCSPSLSGAIRVNPWDIDAVAEAMNMAITMPDAEKQLRHEKHYRYVSSHDIAYWARSFMQDLERACKDHYDKRCWGIGLGLGFRVVSLSPSFRKLSVDHIVSSYKRTNRRAIFLDYDGTVVSQSSMIRSPSTEVVNALNALCNDPNNTVFIVSGRGSDPLSDWLAPCENLGLAAEHGYFLRWNKTSEWESLVADLDWKEIVEPIMKHYMEATDGSSMEVKESALVWHHRDADPDFGSCQAKELLGHLESVLANEPAVVQRGQHIVEVKPQGVTKGLVAEKVLSMLASNGKAPDFVVCIGDDRSDEDMFESISNAVSNSSGTAVPEIFACTVGQKPSKAKYYLDDTADVVRLLRGLASASNPKPRHNARFQVAFDNVF</sequence>
<keyword evidence="4" id="KW-0597">Phosphoprotein</keyword>
<comment type="catalytic activity">
    <reaction evidence="7">
        <text>D-glucose 6-phosphate + UDP-alpha-D-glucose = alpha,alpha-trehalose 6-phosphate + UDP + H(+)</text>
        <dbReference type="Rhea" id="RHEA:18889"/>
        <dbReference type="ChEBI" id="CHEBI:15378"/>
        <dbReference type="ChEBI" id="CHEBI:58223"/>
        <dbReference type="ChEBI" id="CHEBI:58429"/>
        <dbReference type="ChEBI" id="CHEBI:58885"/>
        <dbReference type="ChEBI" id="CHEBI:61548"/>
        <dbReference type="EC" id="2.4.1.15"/>
    </reaction>
</comment>
<evidence type="ECO:0000313" key="9">
    <source>
        <dbReference type="EMBL" id="KAH6826753.1"/>
    </source>
</evidence>
<dbReference type="GO" id="GO:0004805">
    <property type="term" value="F:trehalose-phosphatase activity"/>
    <property type="evidence" value="ECO:0007669"/>
    <property type="project" value="TreeGrafter"/>
</dbReference>
<comment type="caution">
    <text evidence="9">The sequence shown here is derived from an EMBL/GenBank/DDBJ whole genome shotgun (WGS) entry which is preliminary data.</text>
</comment>
<evidence type="ECO:0000256" key="5">
    <source>
        <dbReference type="ARBA" id="ARBA00022676"/>
    </source>
</evidence>
<dbReference type="InterPro" id="IPR003337">
    <property type="entry name" value="Trehalose_PPase"/>
</dbReference>
<dbReference type="InterPro" id="IPR001830">
    <property type="entry name" value="Glyco_trans_20"/>
</dbReference>
<dbReference type="FunFam" id="3.40.50.2000:FF:000017">
    <property type="entry name" value="alpha,alpha-trehalose-phosphate synthase [UDP-forming] 6"/>
    <property type="match status" value="1"/>
</dbReference>
<dbReference type="Pfam" id="PF00982">
    <property type="entry name" value="Glyco_transf_20"/>
    <property type="match status" value="1"/>
</dbReference>
<evidence type="ECO:0000256" key="7">
    <source>
        <dbReference type="ARBA" id="ARBA00048039"/>
    </source>
</evidence>
<dbReference type="Proteomes" id="UP001190926">
    <property type="component" value="Unassembled WGS sequence"/>
</dbReference>
<protein>
    <recommendedName>
        <fullName evidence="3">alpha,alpha-trehalose-phosphate synthase (UDP-forming)</fullName>
        <ecNumber evidence="3">2.4.1.15</ecNumber>
    </recommendedName>
</protein>
<gene>
    <name evidence="9" type="ORF">C2S53_012280</name>
</gene>
<dbReference type="Gene3D" id="3.40.50.2000">
    <property type="entry name" value="Glycogen Phosphorylase B"/>
    <property type="match status" value="2"/>
</dbReference>
<dbReference type="EC" id="2.4.1.15" evidence="3"/>
<dbReference type="AlphaFoldDB" id="A0AAD4J3Y7"/>
<keyword evidence="6" id="KW-0808">Transferase</keyword>
<dbReference type="InterPro" id="IPR036412">
    <property type="entry name" value="HAD-like_sf"/>
</dbReference>
<dbReference type="Pfam" id="PF02358">
    <property type="entry name" value="Trehalose_PPase"/>
    <property type="match status" value="1"/>
</dbReference>
<keyword evidence="5" id="KW-0328">Glycosyltransferase</keyword>
<evidence type="ECO:0000256" key="3">
    <source>
        <dbReference type="ARBA" id="ARBA00012538"/>
    </source>
</evidence>
<proteinExistence type="inferred from homology"/>
<dbReference type="InterPro" id="IPR006379">
    <property type="entry name" value="HAD-SF_hydro_IIB"/>
</dbReference>
<comment type="similarity">
    <text evidence="2">In the C-terminal section; belongs to the trehalose phosphatase family.</text>
</comment>
<name>A0AAD4J3Y7_PERFH</name>
<feature type="compositionally biased region" description="Low complexity" evidence="8">
    <location>
        <begin position="39"/>
        <end position="55"/>
    </location>
</feature>
<dbReference type="GO" id="GO:0003825">
    <property type="term" value="F:alpha,alpha-trehalose-phosphate synthase (UDP-forming) activity"/>
    <property type="evidence" value="ECO:0007669"/>
    <property type="project" value="UniProtKB-EC"/>
</dbReference>